<dbReference type="Proteomes" id="UP000236569">
    <property type="component" value="Unassembled WGS sequence"/>
</dbReference>
<dbReference type="RefSeq" id="WP_103129198.1">
    <property type="nucleotide sequence ID" value="NZ_BFAG01000006.1"/>
</dbReference>
<organism evidence="1 2">
    <name type="scientific">Deinococcus aerius</name>
    <dbReference type="NCBI Taxonomy" id="200253"/>
    <lineage>
        <taxon>Bacteria</taxon>
        <taxon>Thermotogati</taxon>
        <taxon>Deinococcota</taxon>
        <taxon>Deinococci</taxon>
        <taxon>Deinococcales</taxon>
        <taxon>Deinococcaceae</taxon>
        <taxon>Deinococcus</taxon>
    </lineage>
</organism>
<gene>
    <name evidence="1" type="ORF">DAERI_060033</name>
</gene>
<proteinExistence type="predicted"/>
<evidence type="ECO:0000313" key="1">
    <source>
        <dbReference type="EMBL" id="GBF05773.1"/>
    </source>
</evidence>
<dbReference type="EMBL" id="BFAG01000006">
    <property type="protein sequence ID" value="GBF05773.1"/>
    <property type="molecule type" value="Genomic_DNA"/>
</dbReference>
<reference evidence="2" key="1">
    <citation type="submission" date="2018-01" db="EMBL/GenBank/DDBJ databases">
        <title>Draft Genome Sequence of the Radioresistant Bacterium Deinococcus aerius TR0125, Isolated from the Higher Atmosphere above Japan.</title>
        <authorList>
            <person name="Satoh K."/>
            <person name="Arai H."/>
            <person name="Sanzen T."/>
            <person name="Kawaguchi Y."/>
            <person name="Hayashi H."/>
            <person name="Yokobori S."/>
            <person name="Yamagishi A."/>
            <person name="Oono Y."/>
            <person name="Narumi I."/>
        </authorList>
    </citation>
    <scope>NUCLEOTIDE SEQUENCE [LARGE SCALE GENOMIC DNA]</scope>
    <source>
        <strain evidence="2">TR0125</strain>
    </source>
</reference>
<dbReference type="OrthoDB" id="9824677at2"/>
<protein>
    <submittedName>
        <fullName evidence="1">Uncharacterized protein</fullName>
    </submittedName>
</protein>
<comment type="caution">
    <text evidence="1">The sequence shown here is derived from an EMBL/GenBank/DDBJ whole genome shotgun (WGS) entry which is preliminary data.</text>
</comment>
<accession>A0A2I9CV44</accession>
<keyword evidence="2" id="KW-1185">Reference proteome</keyword>
<name>A0A2I9CV44_9DEIO</name>
<sequence>MSTLTDAVLGKLRTRGVFGIQCEPIDEGSKNVVALPGGLDDIVKVAKGNGGVVYFAEVIFGDDALRVEIERPGTGVRETVDLSQFHELQKFEYRKGSVAFHILYVPSNGYLIRACGNAAEWYKEFRSLREAVVGRLVAQAV</sequence>
<evidence type="ECO:0000313" key="2">
    <source>
        <dbReference type="Proteomes" id="UP000236569"/>
    </source>
</evidence>
<dbReference type="AlphaFoldDB" id="A0A2I9CV44"/>